<dbReference type="InterPro" id="IPR014756">
    <property type="entry name" value="Ig_E-set"/>
</dbReference>
<dbReference type="Gene3D" id="3.40.50.1110">
    <property type="entry name" value="SGNH hydrolase"/>
    <property type="match status" value="1"/>
</dbReference>
<dbReference type="EMBL" id="CP096829">
    <property type="protein sequence ID" value="UPZ15139.1"/>
    <property type="molecule type" value="Genomic_DNA"/>
</dbReference>
<dbReference type="SUPFAM" id="SSF53474">
    <property type="entry name" value="alpha/beta-Hydrolases"/>
    <property type="match status" value="2"/>
</dbReference>
<dbReference type="Proteomes" id="UP000829998">
    <property type="component" value="Chromosome"/>
</dbReference>
<dbReference type="PANTHER" id="PTHR48098:SF1">
    <property type="entry name" value="DIACYLGLYCEROL ACYLTRANSFERASE_MYCOLYLTRANSFERASE AG85A"/>
    <property type="match status" value="1"/>
</dbReference>
<keyword evidence="4" id="KW-1185">Reference proteome</keyword>
<dbReference type="Gene3D" id="3.40.50.1820">
    <property type="entry name" value="alpha/beta hydrolase"/>
    <property type="match status" value="2"/>
</dbReference>
<dbReference type="InterPro" id="IPR000801">
    <property type="entry name" value="Esterase-like"/>
</dbReference>
<evidence type="ECO:0000313" key="4">
    <source>
        <dbReference type="Proteomes" id="UP000829998"/>
    </source>
</evidence>
<evidence type="ECO:0000256" key="1">
    <source>
        <dbReference type="ARBA" id="ARBA00022801"/>
    </source>
</evidence>
<dbReference type="Pfam" id="PF00756">
    <property type="entry name" value="Esterase"/>
    <property type="match status" value="2"/>
</dbReference>
<accession>A0ABY4LPX3</accession>
<evidence type="ECO:0000259" key="2">
    <source>
        <dbReference type="Pfam" id="PF03629"/>
    </source>
</evidence>
<dbReference type="CDD" id="cd02858">
    <property type="entry name" value="E_set_Esterase_N"/>
    <property type="match status" value="1"/>
</dbReference>
<dbReference type="Pfam" id="PF03629">
    <property type="entry name" value="SASA"/>
    <property type="match status" value="1"/>
</dbReference>
<organism evidence="3 4">
    <name type="scientific">Flavobacterium humidisoli</name>
    <dbReference type="NCBI Taxonomy" id="2937442"/>
    <lineage>
        <taxon>Bacteria</taxon>
        <taxon>Pseudomonadati</taxon>
        <taxon>Bacteroidota</taxon>
        <taxon>Flavobacteriia</taxon>
        <taxon>Flavobacteriales</taxon>
        <taxon>Flavobacteriaceae</taxon>
        <taxon>Flavobacterium</taxon>
    </lineage>
</organism>
<protein>
    <submittedName>
        <fullName evidence="3">Alpha/beta hydrolase-fold protein</fullName>
    </submittedName>
</protein>
<reference evidence="3 4" key="1">
    <citation type="submission" date="2022-04" db="EMBL/GenBank/DDBJ databases">
        <authorList>
            <person name="Ra J.-S."/>
            <person name="Kim S.-B."/>
        </authorList>
    </citation>
    <scope>NUCLEOTIDE SEQUENCE [LARGE SCALE GENOMIC DNA]</scope>
    <source>
        <strain evidence="3 4">MMS21-Er5</strain>
    </source>
</reference>
<dbReference type="InterPro" id="IPR050583">
    <property type="entry name" value="Mycobacterial_A85_antigen"/>
</dbReference>
<dbReference type="GO" id="GO:0016787">
    <property type="term" value="F:hydrolase activity"/>
    <property type="evidence" value="ECO:0007669"/>
    <property type="project" value="UniProtKB-KW"/>
</dbReference>
<dbReference type="InterPro" id="IPR029058">
    <property type="entry name" value="AB_hydrolase_fold"/>
</dbReference>
<dbReference type="InterPro" id="IPR005181">
    <property type="entry name" value="SASA"/>
</dbReference>
<name>A0ABY4LPX3_9FLAO</name>
<dbReference type="SUPFAM" id="SSF81296">
    <property type="entry name" value="E set domains"/>
    <property type="match status" value="1"/>
</dbReference>
<dbReference type="SUPFAM" id="SSF52266">
    <property type="entry name" value="SGNH hydrolase"/>
    <property type="match status" value="1"/>
</dbReference>
<keyword evidence="1 3" id="KW-0378">Hydrolase</keyword>
<evidence type="ECO:0000313" key="3">
    <source>
        <dbReference type="EMBL" id="UPZ15139.1"/>
    </source>
</evidence>
<dbReference type="RefSeq" id="WP_248727398.1">
    <property type="nucleotide sequence ID" value="NZ_CP096829.1"/>
</dbReference>
<gene>
    <name evidence="3" type="ORF">M0M44_20565</name>
</gene>
<dbReference type="InterPro" id="IPR036514">
    <property type="entry name" value="SGNH_hydro_sf"/>
</dbReference>
<dbReference type="PANTHER" id="PTHR48098">
    <property type="entry name" value="ENTEROCHELIN ESTERASE-RELATED"/>
    <property type="match status" value="1"/>
</dbReference>
<proteinExistence type="predicted"/>
<feature type="domain" description="Sialate O-acetylesterase" evidence="2">
    <location>
        <begin position="27"/>
        <end position="273"/>
    </location>
</feature>
<sequence length="905" mass="101179">MKSILKFFAVTVLFFIGQNGYSQDPNFHVYLSFGQSNMEGAAPIEAEDKANVDPRFQVLEAVNCLELNREIGKWYTAVPPLCRCKTGLTLTDFFGRTMVAHLTKNIKVGVVNVAVGGCKIELFDKDNFENYMKTAPDWMLGMIKEYNGSPYARLVEMAKIAQKTGVIKGILLHQGESNTGDTLWPKKVKIVYDNLMKDLNLDPKKVPLLSGETVHEDQNGKCASMNKIIATLPQTIPTSYVISSKGCAVASDLLHFNAAGYKELGNRYAEKMLSLLGYKADNSTEPFIVQAPVGFDQINTTIPAGKVETISYNSKTVGTVRKATIYTPPGFSKNKKYPVLYLLHGIGGDEKEWLNGGSPQIILDNLYAERKLQPMIVVMPNGRAMKDDSASGNIMAPDKVQAFADFEKDLLNDLIPFVEKKYNVFKDREHRAIAGLSMGGGQSLNFGLKNLDKFAWIGGFSSAPNTKKTEELVPNPEETKKKLKLLWISCGDNDWLIENSKRTHDYLFKNNVPHIYYLEPGVHDFKVWKNSLYMFSQLLFKPVDESSFAKYTVLGTTPETNIRNAKYPQVLPDNRVIFKVNAPEALKVQIDLGRKYDMQKDAYGVWNVTTDVINGGFNYYSLLIDGVAVADPSSETFYGMGRMASGIEIPKRDGDFYELKTVPHGEVRTMKYFSKATNSWREMYVYTPPEYETATEKFPVLYLLHGGGEDQRGWSAQGKANLILDNLIAANKAKKMLIVMLDGNMGNTGGIAGFSEETLKAFENELKNGAIPFVESNFKVATDSKNRALAGLSMGGLQTLYAGIKNSELFSSLGVFSSGWWANNSKLADPQYEFIKNNAQSINGNLKKLWISMGGKEDIAYENCQIMLKKFDQLGLKYSYSEYSGGHTWPVWRHDLLMYSQLLFN</sequence>
<dbReference type="Gene3D" id="2.60.40.10">
    <property type="entry name" value="Immunoglobulins"/>
    <property type="match status" value="1"/>
</dbReference>
<dbReference type="InterPro" id="IPR013783">
    <property type="entry name" value="Ig-like_fold"/>
</dbReference>